<organism evidence="1">
    <name type="scientific">Siphoviridae sp. ctTDf8</name>
    <dbReference type="NCBI Taxonomy" id="2825517"/>
    <lineage>
        <taxon>Viruses</taxon>
        <taxon>Duplodnaviria</taxon>
        <taxon>Heunggongvirae</taxon>
        <taxon>Uroviricota</taxon>
        <taxon>Caudoviricetes</taxon>
    </lineage>
</organism>
<dbReference type="EMBL" id="BK016093">
    <property type="protein sequence ID" value="DAF94520.1"/>
    <property type="molecule type" value="Genomic_DNA"/>
</dbReference>
<evidence type="ECO:0000313" key="1">
    <source>
        <dbReference type="EMBL" id="DAF94520.1"/>
    </source>
</evidence>
<accession>A0A8S5UJ64</accession>
<reference evidence="1" key="1">
    <citation type="journal article" date="2021" name="Proc. Natl. Acad. Sci. U.S.A.">
        <title>A Catalog of Tens of Thousands of Viruses from Human Metagenomes Reveals Hidden Associations with Chronic Diseases.</title>
        <authorList>
            <person name="Tisza M.J."/>
            <person name="Buck C.B."/>
        </authorList>
    </citation>
    <scope>NUCLEOTIDE SEQUENCE</scope>
    <source>
        <strain evidence="1">CtTDf8</strain>
    </source>
</reference>
<name>A0A8S5UJ64_9CAUD</name>
<proteinExistence type="predicted"/>
<sequence>MIAYLPTYDAGRRGAAEIDSAASRRLPHGTILQHGTLYHCDGVLYRTHDAAIASWDRWARVADAMRITADAFYSMAGR</sequence>
<protein>
    <submittedName>
        <fullName evidence="1">Uncharacterized protein</fullName>
    </submittedName>
</protein>